<sequence length="179" mass="20113">MKTSHIITLVSLGVLILVLGTITAIIYSSHKSDQLNEAKQTLGVDNGSIYTDLDGNKIELANFLDQVLIVNIWASWSPFSAQELPLLEKIAETYRDKNLVVLAINRKEEVPQVMRYIQTLPDLPNIIFVIDKTDHFYKASGGYAMPETIIYNKQGTMVFHGRGTINEDDFISKIESLLN</sequence>
<keyword evidence="1" id="KW-0472">Membrane</keyword>
<keyword evidence="1" id="KW-1133">Transmembrane helix</keyword>
<feature type="transmembrane region" description="Helical" evidence="1">
    <location>
        <begin position="6"/>
        <end position="27"/>
    </location>
</feature>
<dbReference type="PROSITE" id="PS51352">
    <property type="entry name" value="THIOREDOXIN_2"/>
    <property type="match status" value="1"/>
</dbReference>
<evidence type="ECO:0000313" key="4">
    <source>
        <dbReference type="Proteomes" id="UP000230837"/>
    </source>
</evidence>
<dbReference type="Proteomes" id="UP000230837">
    <property type="component" value="Unassembled WGS sequence"/>
</dbReference>
<dbReference type="PANTHER" id="PTHR42852:SF17">
    <property type="entry name" value="THIOREDOXIN-LIKE PROTEIN HI_1115"/>
    <property type="match status" value="1"/>
</dbReference>
<accession>A0A2M7INI1</accession>
<reference evidence="4" key="1">
    <citation type="submission" date="2017-09" db="EMBL/GenBank/DDBJ databases">
        <title>Depth-based differentiation of microbial function through sediment-hosted aquifers and enrichment of novel symbionts in the deep terrestrial subsurface.</title>
        <authorList>
            <person name="Probst A.J."/>
            <person name="Ladd B."/>
            <person name="Jarett J.K."/>
            <person name="Geller-Mcgrath D.E."/>
            <person name="Sieber C.M.K."/>
            <person name="Emerson J.B."/>
            <person name="Anantharaman K."/>
            <person name="Thomas B.C."/>
            <person name="Malmstrom R."/>
            <person name="Stieglmeier M."/>
            <person name="Klingl A."/>
            <person name="Woyke T."/>
            <person name="Ryan C.M."/>
            <person name="Banfield J.F."/>
        </authorList>
    </citation>
    <scope>NUCLEOTIDE SEQUENCE [LARGE SCALE GENOMIC DNA]</scope>
</reference>
<evidence type="ECO:0000259" key="2">
    <source>
        <dbReference type="PROSITE" id="PS51352"/>
    </source>
</evidence>
<evidence type="ECO:0000256" key="1">
    <source>
        <dbReference type="SAM" id="Phobius"/>
    </source>
</evidence>
<dbReference type="Pfam" id="PF08534">
    <property type="entry name" value="Redoxin"/>
    <property type="match status" value="1"/>
</dbReference>
<gene>
    <name evidence="3" type="ORF">COZ82_03160</name>
</gene>
<feature type="domain" description="Thioredoxin" evidence="2">
    <location>
        <begin position="38"/>
        <end position="179"/>
    </location>
</feature>
<dbReference type="SUPFAM" id="SSF52833">
    <property type="entry name" value="Thioredoxin-like"/>
    <property type="match status" value="1"/>
</dbReference>
<dbReference type="InterPro" id="IPR013766">
    <property type="entry name" value="Thioredoxin_domain"/>
</dbReference>
<dbReference type="InterPro" id="IPR050553">
    <property type="entry name" value="Thioredoxin_ResA/DsbE_sf"/>
</dbReference>
<proteinExistence type="predicted"/>
<dbReference type="InterPro" id="IPR036249">
    <property type="entry name" value="Thioredoxin-like_sf"/>
</dbReference>
<dbReference type="Gene3D" id="3.40.30.10">
    <property type="entry name" value="Glutaredoxin"/>
    <property type="match status" value="1"/>
</dbReference>
<name>A0A2M7INI1_9BACT</name>
<protein>
    <recommendedName>
        <fullName evidence="2">Thioredoxin domain-containing protein</fullName>
    </recommendedName>
</protein>
<comment type="caution">
    <text evidence="3">The sequence shown here is derived from an EMBL/GenBank/DDBJ whole genome shotgun (WGS) entry which is preliminary data.</text>
</comment>
<dbReference type="EMBL" id="PFHR01000165">
    <property type="protein sequence ID" value="PIW96774.1"/>
    <property type="molecule type" value="Genomic_DNA"/>
</dbReference>
<keyword evidence="1" id="KW-0812">Transmembrane</keyword>
<evidence type="ECO:0000313" key="3">
    <source>
        <dbReference type="EMBL" id="PIW96774.1"/>
    </source>
</evidence>
<dbReference type="AlphaFoldDB" id="A0A2M7INI1"/>
<organism evidence="3 4">
    <name type="scientific">Candidatus Kaiserbacteria bacterium CG_4_8_14_3_um_filter_38_9</name>
    <dbReference type="NCBI Taxonomy" id="1974599"/>
    <lineage>
        <taxon>Bacteria</taxon>
        <taxon>Candidatus Kaiseribacteriota</taxon>
    </lineage>
</organism>
<dbReference type="InterPro" id="IPR013740">
    <property type="entry name" value="Redoxin"/>
</dbReference>
<dbReference type="PANTHER" id="PTHR42852">
    <property type="entry name" value="THIOL:DISULFIDE INTERCHANGE PROTEIN DSBE"/>
    <property type="match status" value="1"/>
</dbReference>
<dbReference type="CDD" id="cd02966">
    <property type="entry name" value="TlpA_like_family"/>
    <property type="match status" value="1"/>
</dbReference>
<dbReference type="GO" id="GO:0016491">
    <property type="term" value="F:oxidoreductase activity"/>
    <property type="evidence" value="ECO:0007669"/>
    <property type="project" value="InterPro"/>
</dbReference>